<reference evidence="1 2" key="1">
    <citation type="journal article" date="2022" name="New Phytol.">
        <title>Ecological generalism drives hyperdiversity of secondary metabolite gene clusters in xylarialean endophytes.</title>
        <authorList>
            <person name="Franco M.E.E."/>
            <person name="Wisecaver J.H."/>
            <person name="Arnold A.E."/>
            <person name="Ju Y.M."/>
            <person name="Slot J.C."/>
            <person name="Ahrendt S."/>
            <person name="Moore L.P."/>
            <person name="Eastman K.E."/>
            <person name="Scott K."/>
            <person name="Konkel Z."/>
            <person name="Mondo S.J."/>
            <person name="Kuo A."/>
            <person name="Hayes R.D."/>
            <person name="Haridas S."/>
            <person name="Andreopoulos B."/>
            <person name="Riley R."/>
            <person name="LaButti K."/>
            <person name="Pangilinan J."/>
            <person name="Lipzen A."/>
            <person name="Amirebrahimi M."/>
            <person name="Yan J."/>
            <person name="Adam C."/>
            <person name="Keymanesh K."/>
            <person name="Ng V."/>
            <person name="Louie K."/>
            <person name="Northen T."/>
            <person name="Drula E."/>
            <person name="Henrissat B."/>
            <person name="Hsieh H.M."/>
            <person name="Youens-Clark K."/>
            <person name="Lutzoni F."/>
            <person name="Miadlikowska J."/>
            <person name="Eastwood D.C."/>
            <person name="Hamelin R.C."/>
            <person name="Grigoriev I.V."/>
            <person name="U'Ren J.M."/>
        </authorList>
    </citation>
    <scope>NUCLEOTIDE SEQUENCE [LARGE SCALE GENOMIC DNA]</scope>
    <source>
        <strain evidence="1 2">ER1909</strain>
    </source>
</reference>
<dbReference type="Proteomes" id="UP001497680">
    <property type="component" value="Unassembled WGS sequence"/>
</dbReference>
<evidence type="ECO:0000313" key="1">
    <source>
        <dbReference type="EMBL" id="KAI6088168.1"/>
    </source>
</evidence>
<name>A0ACC0D5Y8_9PEZI</name>
<evidence type="ECO:0000313" key="2">
    <source>
        <dbReference type="Proteomes" id="UP001497680"/>
    </source>
</evidence>
<dbReference type="EMBL" id="MU394303">
    <property type="protein sequence ID" value="KAI6088168.1"/>
    <property type="molecule type" value="Genomic_DNA"/>
</dbReference>
<organism evidence="1 2">
    <name type="scientific">Hypoxylon rubiginosum</name>
    <dbReference type="NCBI Taxonomy" id="110542"/>
    <lineage>
        <taxon>Eukaryota</taxon>
        <taxon>Fungi</taxon>
        <taxon>Dikarya</taxon>
        <taxon>Ascomycota</taxon>
        <taxon>Pezizomycotina</taxon>
        <taxon>Sordariomycetes</taxon>
        <taxon>Xylariomycetidae</taxon>
        <taxon>Xylariales</taxon>
        <taxon>Hypoxylaceae</taxon>
        <taxon>Hypoxylon</taxon>
    </lineage>
</organism>
<sequence length="323" mass="33950">MLKASLTEFLFLFLFGGCLVLQVLAATCYHLDGTNAGPSNALCNPNATGTAGSHSACCNAENADACLSTGLCLNSLSRQQSHLLWATACTDPTFKDPSCPQYCHELKIDNAHLKSCNDSNYWCCEGDANILTTEECCNQAFQLSQPVGTVIAQLQSGIGAIPLATAAATSDSPSSPSSSASTTSSPENSDTIPAGAIAGLAVESVILAVTLAGLAFVIWRNRILTQKAKEAEEAAAAAKSAQEQQQQQMQQYHWQPPPSSHGGTLSQAYAYGSPVESEPPKRSELHSPGMGYPELPGEPIGTELPSDQRTSRSPTSPRSPFAQ</sequence>
<proteinExistence type="predicted"/>
<keyword evidence="2" id="KW-1185">Reference proteome</keyword>
<accession>A0ACC0D5Y8</accession>
<protein>
    <submittedName>
        <fullName evidence="1">Uncharacterized protein</fullName>
    </submittedName>
</protein>
<comment type="caution">
    <text evidence="1">The sequence shown here is derived from an EMBL/GenBank/DDBJ whole genome shotgun (WGS) entry which is preliminary data.</text>
</comment>
<gene>
    <name evidence="1" type="ORF">F4821DRAFT_96473</name>
</gene>